<evidence type="ECO:0000256" key="1">
    <source>
        <dbReference type="SAM" id="Phobius"/>
    </source>
</evidence>
<keyword evidence="3" id="KW-1185">Reference proteome</keyword>
<sequence>MQTQKPSRLLPVVVVVFGLGMIAALALLIPAVRQSGTAPVAILYILAMCAPVSLLVGVVAALLSGRRSR</sequence>
<keyword evidence="1" id="KW-1133">Transmembrane helix</keyword>
<dbReference type="STRING" id="1136941.ACH46_03845"/>
<dbReference type="RefSeq" id="WP_062391758.1">
    <property type="nucleotide sequence ID" value="NZ_CP011853.1"/>
</dbReference>
<dbReference type="AlphaFoldDB" id="A0A0N9MM82"/>
<dbReference type="PATRIC" id="fig|1136941.3.peg.778"/>
<evidence type="ECO:0008006" key="4">
    <source>
        <dbReference type="Google" id="ProtNLM"/>
    </source>
</evidence>
<name>A0A0N9MM82_9ACTN</name>
<evidence type="ECO:0000313" key="3">
    <source>
        <dbReference type="Proteomes" id="UP000063789"/>
    </source>
</evidence>
<organism evidence="2 3">
    <name type="scientific">Gordonia phthalatica</name>
    <dbReference type="NCBI Taxonomy" id="1136941"/>
    <lineage>
        <taxon>Bacteria</taxon>
        <taxon>Bacillati</taxon>
        <taxon>Actinomycetota</taxon>
        <taxon>Actinomycetes</taxon>
        <taxon>Mycobacteriales</taxon>
        <taxon>Gordoniaceae</taxon>
        <taxon>Gordonia</taxon>
    </lineage>
</organism>
<dbReference type="EMBL" id="CP011853">
    <property type="protein sequence ID" value="ALG83797.1"/>
    <property type="molecule type" value="Genomic_DNA"/>
</dbReference>
<reference evidence="3" key="1">
    <citation type="submission" date="2015-06" db="EMBL/GenBank/DDBJ databases">
        <title>Complete genome sequence and metabolic analysis of phthalate degradation pathway in Gordonia sp. QH-11.</title>
        <authorList>
            <person name="Jin D."/>
            <person name="Kong X."/>
            <person name="Bai Z."/>
        </authorList>
    </citation>
    <scope>NUCLEOTIDE SEQUENCE [LARGE SCALE GENOMIC DNA]</scope>
    <source>
        <strain evidence="3">QH-11</strain>
    </source>
</reference>
<evidence type="ECO:0000313" key="2">
    <source>
        <dbReference type="EMBL" id="ALG83797.1"/>
    </source>
</evidence>
<protein>
    <recommendedName>
        <fullName evidence="4">Integral membrane protein</fullName>
    </recommendedName>
</protein>
<feature type="transmembrane region" description="Helical" evidence="1">
    <location>
        <begin position="41"/>
        <end position="63"/>
    </location>
</feature>
<keyword evidence="1" id="KW-0812">Transmembrane</keyword>
<gene>
    <name evidence="2" type="ORF">ACH46_03845</name>
</gene>
<dbReference type="Proteomes" id="UP000063789">
    <property type="component" value="Chromosome"/>
</dbReference>
<accession>A0A0N9MM82</accession>
<proteinExistence type="predicted"/>
<feature type="transmembrane region" description="Helical" evidence="1">
    <location>
        <begin position="9"/>
        <end position="29"/>
    </location>
</feature>
<reference evidence="2 3" key="2">
    <citation type="journal article" date="2017" name="Int. J. Syst. Evol. Microbiol.">
        <title>Gordonia phthalatica sp. nov., a di-n-butyl phthalate-degrading bacterium isolated from activated sludge.</title>
        <authorList>
            <person name="Jin D."/>
            <person name="Kong X."/>
            <person name="Jia M."/>
            <person name="Yu X."/>
            <person name="Wang X."/>
            <person name="Zhuang X."/>
            <person name="Deng Y."/>
            <person name="Bai Z."/>
        </authorList>
    </citation>
    <scope>NUCLEOTIDE SEQUENCE [LARGE SCALE GENOMIC DNA]</scope>
    <source>
        <strain evidence="2 3">QH-11</strain>
    </source>
</reference>
<keyword evidence="1" id="KW-0472">Membrane</keyword>
<dbReference type="KEGG" id="goq:ACH46_03845"/>